<dbReference type="AlphaFoldDB" id="A0A239HEX1"/>
<dbReference type="Proteomes" id="UP000198480">
    <property type="component" value="Unassembled WGS sequence"/>
</dbReference>
<evidence type="ECO:0000313" key="1">
    <source>
        <dbReference type="EMBL" id="SNS79927.1"/>
    </source>
</evidence>
<organism evidence="1 2">
    <name type="scientific">Belliella buryatensis</name>
    <dbReference type="NCBI Taxonomy" id="1500549"/>
    <lineage>
        <taxon>Bacteria</taxon>
        <taxon>Pseudomonadati</taxon>
        <taxon>Bacteroidota</taxon>
        <taxon>Cytophagia</taxon>
        <taxon>Cytophagales</taxon>
        <taxon>Cyclobacteriaceae</taxon>
        <taxon>Belliella</taxon>
    </lineage>
</organism>
<protein>
    <submittedName>
        <fullName evidence="1">Uncharacterized protein</fullName>
    </submittedName>
</protein>
<accession>A0A239HEX1</accession>
<gene>
    <name evidence="1" type="ORF">SAMN06295967_1413</name>
</gene>
<keyword evidence="2" id="KW-1185">Reference proteome</keyword>
<name>A0A239HEX1_9BACT</name>
<proteinExistence type="predicted"/>
<evidence type="ECO:0000313" key="2">
    <source>
        <dbReference type="Proteomes" id="UP000198480"/>
    </source>
</evidence>
<feature type="non-terminal residue" evidence="1">
    <location>
        <position position="52"/>
    </location>
</feature>
<dbReference type="EMBL" id="FZOK01000041">
    <property type="protein sequence ID" value="SNS79927.1"/>
    <property type="molecule type" value="Genomic_DNA"/>
</dbReference>
<reference evidence="2" key="1">
    <citation type="submission" date="2017-06" db="EMBL/GenBank/DDBJ databases">
        <authorList>
            <person name="Varghese N."/>
            <person name="Submissions S."/>
        </authorList>
    </citation>
    <scope>NUCLEOTIDE SEQUENCE [LARGE SCALE GENOMIC DNA]</scope>
    <source>
        <strain evidence="2">5C</strain>
    </source>
</reference>
<sequence length="52" mass="6143">MKETDLDDISNYIIEQELYKNPDLDSWLLAQKLEMEEEELLVAIKNKTGKPF</sequence>